<dbReference type="InterPro" id="IPR029024">
    <property type="entry name" value="TerB-like"/>
</dbReference>
<protein>
    <submittedName>
        <fullName evidence="1">Uncharacterized membrane protein YebE (DUF533 family)</fullName>
    </submittedName>
</protein>
<dbReference type="EMBL" id="JACIEI010000003">
    <property type="protein sequence ID" value="MBB3993903.1"/>
    <property type="molecule type" value="Genomic_DNA"/>
</dbReference>
<proteinExistence type="predicted"/>
<comment type="caution">
    <text evidence="1">The sequence shown here is derived from an EMBL/GenBank/DDBJ whole genome shotgun (WGS) entry which is preliminary data.</text>
</comment>
<dbReference type="CDD" id="cd07178">
    <property type="entry name" value="terB_like_YebE"/>
    <property type="match status" value="1"/>
</dbReference>
<dbReference type="Proteomes" id="UP000530268">
    <property type="component" value="Unassembled WGS sequence"/>
</dbReference>
<evidence type="ECO:0000313" key="1">
    <source>
        <dbReference type="EMBL" id="MBB3993903.1"/>
    </source>
</evidence>
<sequence length="296" mass="28215">MSLMKTLAKVAVGVAVAKGASAMMKNSQQGGTSQAGGLGGLLGGLTGGTGQAGGLGGLLGGLTGGTATAGGAGGLQDILGGLLGGGSAGSDGGAGGATGSGGLGGLLESLGGGQSGASAQGGLGGLLGGLAGAAGAGGLLGSLGGAMGKAPAQNDQSFGAVLNSQFDQTPEPAIEPSQDQEAAAALMLSAMIQAAKSDGNFDEAEKEKLLGQLGDVDPEEAAFVQAQMQAPVDIDNLVANTPEGMGQQVYAMSLMAIDLDSQEEAQYLHKLASAYGLQPAAVNEIHAQMGVASLYT</sequence>
<name>A0A7W6H0Q9_9RHOB</name>
<organism evidence="1 2">
    <name type="scientific">Sulfitobacter undariae</name>
    <dbReference type="NCBI Taxonomy" id="1563671"/>
    <lineage>
        <taxon>Bacteria</taxon>
        <taxon>Pseudomonadati</taxon>
        <taxon>Pseudomonadota</taxon>
        <taxon>Alphaproteobacteria</taxon>
        <taxon>Rhodobacterales</taxon>
        <taxon>Roseobacteraceae</taxon>
        <taxon>Sulfitobacter</taxon>
    </lineage>
</organism>
<keyword evidence="2" id="KW-1185">Reference proteome</keyword>
<dbReference type="Gene3D" id="1.10.3680.10">
    <property type="entry name" value="TerB-like"/>
    <property type="match status" value="1"/>
</dbReference>
<accession>A0A7W6H0Q9</accession>
<dbReference type="RefSeq" id="WP_184564407.1">
    <property type="nucleotide sequence ID" value="NZ_JACIEI010000003.1"/>
</dbReference>
<dbReference type="InterPro" id="IPR007486">
    <property type="entry name" value="YebE"/>
</dbReference>
<reference evidence="1 2" key="1">
    <citation type="submission" date="2020-08" db="EMBL/GenBank/DDBJ databases">
        <title>Genomic Encyclopedia of Type Strains, Phase IV (KMG-IV): sequencing the most valuable type-strain genomes for metagenomic binning, comparative biology and taxonomic classification.</title>
        <authorList>
            <person name="Goeker M."/>
        </authorList>
    </citation>
    <scope>NUCLEOTIDE SEQUENCE [LARGE SCALE GENOMIC DNA]</scope>
    <source>
        <strain evidence="1 2">DSM 102234</strain>
    </source>
</reference>
<dbReference type="SUPFAM" id="SSF158682">
    <property type="entry name" value="TerB-like"/>
    <property type="match status" value="1"/>
</dbReference>
<evidence type="ECO:0000313" key="2">
    <source>
        <dbReference type="Proteomes" id="UP000530268"/>
    </source>
</evidence>
<gene>
    <name evidence="1" type="ORF">GGR95_001534</name>
</gene>
<dbReference type="Pfam" id="PF04391">
    <property type="entry name" value="DUF533"/>
    <property type="match status" value="1"/>
</dbReference>
<dbReference type="AlphaFoldDB" id="A0A7W6H0Q9"/>